<evidence type="ECO:0000259" key="1">
    <source>
        <dbReference type="Pfam" id="PF04168"/>
    </source>
</evidence>
<keyword evidence="3" id="KW-1185">Reference proteome</keyword>
<organism evidence="2 3">
    <name type="scientific">Rhodovulum iodosum</name>
    <dbReference type="NCBI Taxonomy" id="68291"/>
    <lineage>
        <taxon>Bacteria</taxon>
        <taxon>Pseudomonadati</taxon>
        <taxon>Pseudomonadota</taxon>
        <taxon>Alphaproteobacteria</taxon>
        <taxon>Rhodobacterales</taxon>
        <taxon>Paracoccaceae</taxon>
        <taxon>Rhodovulum</taxon>
    </lineage>
</organism>
<comment type="caution">
    <text evidence="2">The sequence shown here is derived from an EMBL/GenBank/DDBJ whole genome shotgun (WGS) entry which is preliminary data.</text>
</comment>
<reference evidence="2 3" key="1">
    <citation type="submission" date="2024-06" db="EMBL/GenBank/DDBJ databases">
        <title>Genome of Rhodovulum iodosum, a marine photoferrotroph.</title>
        <authorList>
            <person name="Bianchini G."/>
            <person name="Nikeleit V."/>
            <person name="Kappler A."/>
            <person name="Bryce C."/>
            <person name="Sanchez-Baracaldo P."/>
        </authorList>
    </citation>
    <scope>NUCLEOTIDE SEQUENCE [LARGE SCALE GENOMIC DNA]</scope>
    <source>
        <strain evidence="2 3">UT/N1</strain>
    </source>
</reference>
<dbReference type="InterPro" id="IPR007296">
    <property type="entry name" value="DUF403"/>
</dbReference>
<dbReference type="EMBL" id="JBEHHI010000001">
    <property type="protein sequence ID" value="MEX5728181.1"/>
    <property type="molecule type" value="Genomic_DNA"/>
</dbReference>
<evidence type="ECO:0000313" key="3">
    <source>
        <dbReference type="Proteomes" id="UP001560019"/>
    </source>
</evidence>
<dbReference type="InterPro" id="IPR051680">
    <property type="entry name" value="ATP-dep_Glu-Cys_Ligase-2"/>
</dbReference>
<accession>A0ABV3XS80</accession>
<evidence type="ECO:0000313" key="2">
    <source>
        <dbReference type="EMBL" id="MEX5728181.1"/>
    </source>
</evidence>
<dbReference type="Pfam" id="PF04168">
    <property type="entry name" value="Alpha-E"/>
    <property type="match status" value="1"/>
</dbReference>
<protein>
    <submittedName>
        <fullName evidence="2">Alpha-E superfamily protein</fullName>
    </submittedName>
</protein>
<dbReference type="Proteomes" id="UP001560019">
    <property type="component" value="Unassembled WGS sequence"/>
</dbReference>
<dbReference type="PANTHER" id="PTHR34595:SF7">
    <property type="entry name" value="SLL1039 PROTEIN"/>
    <property type="match status" value="1"/>
</dbReference>
<dbReference type="PANTHER" id="PTHR34595">
    <property type="entry name" value="BLR5612 PROTEIN"/>
    <property type="match status" value="1"/>
</dbReference>
<proteinExistence type="predicted"/>
<name>A0ABV3XS80_9RHOB</name>
<gene>
    <name evidence="2" type="ORF">Ga0609869_001534</name>
</gene>
<sequence length="326" mass="36150">MLSRTANGLFWMSRYVERMENIARLLDAGSRMEALPSPPGTKATEWASILIASGCQTTFPEPLENATQANVSAHLVFDPENPSSIKQCLSSARENARAMRTAVTREVWDAINQSWTEMKRMEPRGTLGRGFPEFLEWVKARGALVRGSIDATLLRDEGYAFIQLGKRIERADATARLLDVKYHVLLPKTQDVGGGLDYLQWLQVLRAANAAVAYRHLYRRTVDAEGVVDLLVCNLKSPRSLMSSVLSIAEELHDIGAYTDAQNTVAIQAERLCDHVARAEVDAIISYGLHEWLTDFIISINALAQDIGRVYGFDGGDVQALAQQTQ</sequence>
<dbReference type="RefSeq" id="WP_125408531.1">
    <property type="nucleotide sequence ID" value="NZ_JBEHHI010000001.1"/>
</dbReference>
<feature type="domain" description="DUF403" evidence="1">
    <location>
        <begin position="1"/>
        <end position="311"/>
    </location>
</feature>